<name>D8QQ09_SELML</name>
<dbReference type="InterPro" id="IPR016130">
    <property type="entry name" value="Tyr_Pase_AS"/>
</dbReference>
<evidence type="ECO:0008006" key="7">
    <source>
        <dbReference type="Google" id="ProtNLM"/>
    </source>
</evidence>
<dbReference type="Gramene" id="EFJ38378">
    <property type="protein sequence ID" value="EFJ38378"/>
    <property type="gene ID" value="SELMODRAFT_27712"/>
</dbReference>
<dbReference type="PROSITE" id="PS50054">
    <property type="entry name" value="TYR_PHOSPHATASE_DUAL"/>
    <property type="match status" value="1"/>
</dbReference>
<sequence length="94" mass="10656">VRKIVPLLDKEDQDILPVLQECLEFIDEGIEQGMVLVHCVGGRSRSASVVIAYLMWKEGCSFDEALESLLACRKCVRPNDGFIKQLQEFESTLR</sequence>
<dbReference type="GO" id="GO:0005737">
    <property type="term" value="C:cytoplasm"/>
    <property type="evidence" value="ECO:0000318"/>
    <property type="project" value="GO_Central"/>
</dbReference>
<dbReference type="InterPro" id="IPR020422">
    <property type="entry name" value="TYR_PHOSPHATASE_DUAL_dom"/>
</dbReference>
<gene>
    <name evidence="5" type="ORF">SELMODRAFT_27712</name>
</gene>
<dbReference type="InParanoid" id="D8QQ09"/>
<feature type="domain" description="Tyrosine-protein phosphatase" evidence="3">
    <location>
        <begin position="1"/>
        <end position="94"/>
    </location>
</feature>
<dbReference type="Proteomes" id="UP000001514">
    <property type="component" value="Unassembled WGS sequence"/>
</dbReference>
<dbReference type="KEGG" id="smo:SELMODRAFT_27712"/>
<dbReference type="PROSITE" id="PS50056">
    <property type="entry name" value="TYR_PHOSPHATASE_2"/>
    <property type="match status" value="1"/>
</dbReference>
<dbReference type="InterPro" id="IPR000387">
    <property type="entry name" value="Tyr_Pase_dom"/>
</dbReference>
<dbReference type="GO" id="GO:0008579">
    <property type="term" value="F:JUN kinase phosphatase activity"/>
    <property type="evidence" value="ECO:0000318"/>
    <property type="project" value="GO_Central"/>
</dbReference>
<dbReference type="GO" id="GO:0046328">
    <property type="term" value="P:regulation of JNK cascade"/>
    <property type="evidence" value="ECO:0000318"/>
    <property type="project" value="GO_Central"/>
</dbReference>
<dbReference type="PROSITE" id="PS00383">
    <property type="entry name" value="TYR_PHOSPHATASE_1"/>
    <property type="match status" value="1"/>
</dbReference>
<dbReference type="InterPro" id="IPR029021">
    <property type="entry name" value="Prot-tyrosine_phosphatase-like"/>
</dbReference>
<dbReference type="PANTHER" id="PTHR46377:SF1">
    <property type="entry name" value="DUAL SPECIFICITY PROTEIN PHOSPHATASE 19"/>
    <property type="match status" value="1"/>
</dbReference>
<dbReference type="STRING" id="88036.D8QQ09"/>
<dbReference type="InterPro" id="IPR000340">
    <property type="entry name" value="Dual-sp_phosphatase_cat-dom"/>
</dbReference>
<evidence type="ECO:0000313" key="5">
    <source>
        <dbReference type="EMBL" id="EFJ38378.1"/>
    </source>
</evidence>
<organism evidence="6">
    <name type="scientific">Selaginella moellendorffii</name>
    <name type="common">Spikemoss</name>
    <dbReference type="NCBI Taxonomy" id="88036"/>
    <lineage>
        <taxon>Eukaryota</taxon>
        <taxon>Viridiplantae</taxon>
        <taxon>Streptophyta</taxon>
        <taxon>Embryophyta</taxon>
        <taxon>Tracheophyta</taxon>
        <taxon>Lycopodiopsida</taxon>
        <taxon>Selaginellales</taxon>
        <taxon>Selaginellaceae</taxon>
        <taxon>Selaginella</taxon>
    </lineage>
</organism>
<dbReference type="SMART" id="SM00195">
    <property type="entry name" value="DSPc"/>
    <property type="match status" value="1"/>
</dbReference>
<dbReference type="PANTHER" id="PTHR46377">
    <property type="entry name" value="DUAL SPECIFICITY PROTEIN PHOSPHATASE 19"/>
    <property type="match status" value="1"/>
</dbReference>
<evidence type="ECO:0000256" key="1">
    <source>
        <dbReference type="ARBA" id="ARBA00022801"/>
    </source>
</evidence>
<feature type="domain" description="Tyrosine specific protein phosphatases" evidence="4">
    <location>
        <begin position="13"/>
        <end position="73"/>
    </location>
</feature>
<dbReference type="AlphaFoldDB" id="D8QQ09"/>
<accession>D8QQ09</accession>
<dbReference type="SUPFAM" id="SSF52799">
    <property type="entry name" value="(Phosphotyrosine protein) phosphatases II"/>
    <property type="match status" value="1"/>
</dbReference>
<dbReference type="HOGENOM" id="CLU_027074_15_2_1"/>
<dbReference type="eggNOG" id="KOG1716">
    <property type="taxonomic scope" value="Eukaryota"/>
</dbReference>
<dbReference type="Pfam" id="PF00782">
    <property type="entry name" value="DSPc"/>
    <property type="match status" value="1"/>
</dbReference>
<evidence type="ECO:0000259" key="4">
    <source>
        <dbReference type="PROSITE" id="PS50056"/>
    </source>
</evidence>
<keyword evidence="6" id="KW-1185">Reference proteome</keyword>
<keyword evidence="1" id="KW-0378">Hydrolase</keyword>
<feature type="non-terminal residue" evidence="5">
    <location>
        <position position="1"/>
    </location>
</feature>
<evidence type="ECO:0000256" key="2">
    <source>
        <dbReference type="ARBA" id="ARBA00022912"/>
    </source>
</evidence>
<dbReference type="Gene3D" id="3.90.190.10">
    <property type="entry name" value="Protein tyrosine phosphatase superfamily"/>
    <property type="match status" value="1"/>
</dbReference>
<protein>
    <recommendedName>
        <fullName evidence="7">Tyrosine specific protein phosphatases domain-containing protein</fullName>
    </recommendedName>
</protein>
<feature type="non-terminal residue" evidence="5">
    <location>
        <position position="94"/>
    </location>
</feature>
<proteinExistence type="predicted"/>
<evidence type="ECO:0000313" key="6">
    <source>
        <dbReference type="Proteomes" id="UP000001514"/>
    </source>
</evidence>
<dbReference type="OMA" id="YFEECID"/>
<dbReference type="EMBL" id="GL377565">
    <property type="protein sequence ID" value="EFJ38378.1"/>
    <property type="molecule type" value="Genomic_DNA"/>
</dbReference>
<reference evidence="5 6" key="1">
    <citation type="journal article" date="2011" name="Science">
        <title>The Selaginella genome identifies genetic changes associated with the evolution of vascular plants.</title>
        <authorList>
            <person name="Banks J.A."/>
            <person name="Nishiyama T."/>
            <person name="Hasebe M."/>
            <person name="Bowman J.L."/>
            <person name="Gribskov M."/>
            <person name="dePamphilis C."/>
            <person name="Albert V.A."/>
            <person name="Aono N."/>
            <person name="Aoyama T."/>
            <person name="Ambrose B.A."/>
            <person name="Ashton N.W."/>
            <person name="Axtell M.J."/>
            <person name="Barker E."/>
            <person name="Barker M.S."/>
            <person name="Bennetzen J.L."/>
            <person name="Bonawitz N.D."/>
            <person name="Chapple C."/>
            <person name="Cheng C."/>
            <person name="Correa L.G."/>
            <person name="Dacre M."/>
            <person name="DeBarry J."/>
            <person name="Dreyer I."/>
            <person name="Elias M."/>
            <person name="Engstrom E.M."/>
            <person name="Estelle M."/>
            <person name="Feng L."/>
            <person name="Finet C."/>
            <person name="Floyd S.K."/>
            <person name="Frommer W.B."/>
            <person name="Fujita T."/>
            <person name="Gramzow L."/>
            <person name="Gutensohn M."/>
            <person name="Harholt J."/>
            <person name="Hattori M."/>
            <person name="Heyl A."/>
            <person name="Hirai T."/>
            <person name="Hiwatashi Y."/>
            <person name="Ishikawa M."/>
            <person name="Iwata M."/>
            <person name="Karol K.G."/>
            <person name="Koehler B."/>
            <person name="Kolukisaoglu U."/>
            <person name="Kubo M."/>
            <person name="Kurata T."/>
            <person name="Lalonde S."/>
            <person name="Li K."/>
            <person name="Li Y."/>
            <person name="Litt A."/>
            <person name="Lyons E."/>
            <person name="Manning G."/>
            <person name="Maruyama T."/>
            <person name="Michael T.P."/>
            <person name="Mikami K."/>
            <person name="Miyazaki S."/>
            <person name="Morinaga S."/>
            <person name="Murata T."/>
            <person name="Mueller-Roeber B."/>
            <person name="Nelson D.R."/>
            <person name="Obara M."/>
            <person name="Oguri Y."/>
            <person name="Olmstead R.G."/>
            <person name="Onodera N."/>
            <person name="Petersen B.L."/>
            <person name="Pils B."/>
            <person name="Prigge M."/>
            <person name="Rensing S.A."/>
            <person name="Riano-Pachon D.M."/>
            <person name="Roberts A.W."/>
            <person name="Sato Y."/>
            <person name="Scheller H.V."/>
            <person name="Schulz B."/>
            <person name="Schulz C."/>
            <person name="Shakirov E.V."/>
            <person name="Shibagaki N."/>
            <person name="Shinohara N."/>
            <person name="Shippen D.E."/>
            <person name="Soerensen I."/>
            <person name="Sotooka R."/>
            <person name="Sugimoto N."/>
            <person name="Sugita M."/>
            <person name="Sumikawa N."/>
            <person name="Tanurdzic M."/>
            <person name="Theissen G."/>
            <person name="Ulvskov P."/>
            <person name="Wakazuki S."/>
            <person name="Weng J.K."/>
            <person name="Willats W.W."/>
            <person name="Wipf D."/>
            <person name="Wolf P.G."/>
            <person name="Yang L."/>
            <person name="Zimmer A.D."/>
            <person name="Zhu Q."/>
            <person name="Mitros T."/>
            <person name="Hellsten U."/>
            <person name="Loque D."/>
            <person name="Otillar R."/>
            <person name="Salamov A."/>
            <person name="Schmutz J."/>
            <person name="Shapiro H."/>
            <person name="Lindquist E."/>
            <person name="Lucas S."/>
            <person name="Rokhsar D."/>
            <person name="Grigoriev I.V."/>
        </authorList>
    </citation>
    <scope>NUCLEOTIDE SEQUENCE [LARGE SCALE GENOMIC DNA]</scope>
</reference>
<keyword evidence="2" id="KW-0904">Protein phosphatase</keyword>
<dbReference type="OrthoDB" id="2017893at2759"/>
<evidence type="ECO:0000259" key="3">
    <source>
        <dbReference type="PROSITE" id="PS50054"/>
    </source>
</evidence>